<dbReference type="GO" id="GO:0009360">
    <property type="term" value="C:DNA polymerase III complex"/>
    <property type="evidence" value="ECO:0007669"/>
    <property type="project" value="InterPro"/>
</dbReference>
<proteinExistence type="inferred from homology"/>
<evidence type="ECO:0000256" key="9">
    <source>
        <dbReference type="PIRNR" id="PIRNR000804"/>
    </source>
</evidence>
<dbReference type="InterPro" id="IPR022634">
    <property type="entry name" value="DNA_polIII_beta_N"/>
</dbReference>
<dbReference type="OrthoDB" id="8421503at2"/>
<comment type="subunit">
    <text evidence="9">Forms a ring-shaped head-to-tail homodimer around DNA.</text>
</comment>
<evidence type="ECO:0000259" key="12">
    <source>
        <dbReference type="Pfam" id="PF02768"/>
    </source>
</evidence>
<dbReference type="Gene3D" id="3.10.150.10">
    <property type="entry name" value="DNA Polymerase III, subunit A, domain 2"/>
    <property type="match status" value="1"/>
</dbReference>
<evidence type="ECO:0000256" key="5">
    <source>
        <dbReference type="ARBA" id="ARBA00022695"/>
    </source>
</evidence>
<dbReference type="PANTHER" id="PTHR30478:SF0">
    <property type="entry name" value="BETA SLIDING CLAMP"/>
    <property type="match status" value="1"/>
</dbReference>
<keyword evidence="4 9" id="KW-0808">Transferase</keyword>
<dbReference type="Pfam" id="PF02767">
    <property type="entry name" value="DNA_pol3_beta_2"/>
    <property type="match status" value="1"/>
</dbReference>
<name>B0CDM3_ACAM1</name>
<evidence type="ECO:0000256" key="2">
    <source>
        <dbReference type="ARBA" id="ARBA00010752"/>
    </source>
</evidence>
<comment type="function">
    <text evidence="9">Confers DNA tethering and processivity to DNA polymerases and other proteins. Acts as a clamp, forming a ring around DNA (a reaction catalyzed by the clamp-loading complex) which diffuses in an ATP-independent manner freely and bidirectionally along dsDNA. Initially characterized for its ability to contact the catalytic subunit of DNA polymerase III (Pol III), a complex, multichain enzyme responsible for most of the replicative synthesis in bacteria; Pol III exhibits 3'-5' exonuclease proofreading activity. The beta chain is required for initiation of replication as well as for processivity of DNA replication.</text>
</comment>
<keyword evidence="8" id="KW-0238">DNA-binding</keyword>
<dbReference type="GO" id="GO:0003887">
    <property type="term" value="F:DNA-directed DNA polymerase activity"/>
    <property type="evidence" value="ECO:0007669"/>
    <property type="project" value="UniProtKB-UniRule"/>
</dbReference>
<dbReference type="InterPro" id="IPR001001">
    <property type="entry name" value="DNA_polIII_beta"/>
</dbReference>
<keyword evidence="3 9" id="KW-0963">Cytoplasm</keyword>
<dbReference type="InterPro" id="IPR022635">
    <property type="entry name" value="DNA_polIII_beta_C"/>
</dbReference>
<sequence length="372" mass="40706">MKLVCQQSDLNSKLSLLSRVVPSNPTHPVLANVLLTAQAERLGLTVFDLSLGIQVWIAADVEETGALTLPARFLNDIVSRLPNCDIEVETDDTAVTLTCDSGHYQMQGLVAEEFPGLPSLDEIPALDLPTDVFLEGLQATLFAASTDESKQILTGLHLNTSESGFEFATTDGHRLAIANFPDLVTPEPMTMTIPAKALRELERMLGRVNADVALRFDTNQAIFELIGEQGTERLSCRLLEGQYPAYPQLVPKQFERQVTVERQLLLSSVERIAVLAARKNNIIRLKIDSAEQNVALSAEAPELGMGEERLPAQISGEDLDIAFNVKYLSDGLKALDSQEVQLQMNSATMPAVLSPLSGRQITYLIMPIQIRG</sequence>
<reference evidence="13 14" key="1">
    <citation type="journal article" date="2008" name="Proc. Natl. Acad. Sci. U.S.A.">
        <title>Niche adaptation and genome expansion in the chlorophyll d-producing cyanobacterium Acaryochloris marina.</title>
        <authorList>
            <person name="Swingley W.D."/>
            <person name="Chen M."/>
            <person name="Cheung P.C."/>
            <person name="Conrad A.L."/>
            <person name="Dejesa L.C."/>
            <person name="Hao J."/>
            <person name="Honchak B.M."/>
            <person name="Karbach L.E."/>
            <person name="Kurdoglu A."/>
            <person name="Lahiri S."/>
            <person name="Mastrian S.D."/>
            <person name="Miyashita H."/>
            <person name="Page L."/>
            <person name="Ramakrishna P."/>
            <person name="Satoh S."/>
            <person name="Sattley W.M."/>
            <person name="Shimada Y."/>
            <person name="Taylor H.L."/>
            <person name="Tomo T."/>
            <person name="Tsuchiya T."/>
            <person name="Wang Z.T."/>
            <person name="Raymond J."/>
            <person name="Mimuro M."/>
            <person name="Blankenship R.E."/>
            <person name="Touchman J.W."/>
        </authorList>
    </citation>
    <scope>NUCLEOTIDE SEQUENCE [LARGE SCALE GENOMIC DNA]</scope>
    <source>
        <strain evidence="14">MBIC 11017</strain>
    </source>
</reference>
<dbReference type="SMART" id="SM00480">
    <property type="entry name" value="POL3Bc"/>
    <property type="match status" value="1"/>
</dbReference>
<gene>
    <name evidence="13" type="primary">dnaN</name>
    <name evidence="13" type="ordered locus">AM1_3096</name>
</gene>
<evidence type="ECO:0000256" key="4">
    <source>
        <dbReference type="ARBA" id="ARBA00022679"/>
    </source>
</evidence>
<dbReference type="STRING" id="329726.AM1_3096"/>
<keyword evidence="6 9" id="KW-0235">DNA replication</keyword>
<dbReference type="eggNOG" id="COG0592">
    <property type="taxonomic scope" value="Bacteria"/>
</dbReference>
<dbReference type="Pfam" id="PF00712">
    <property type="entry name" value="DNA_pol3_beta"/>
    <property type="match status" value="1"/>
</dbReference>
<evidence type="ECO:0000313" key="14">
    <source>
        <dbReference type="Proteomes" id="UP000000268"/>
    </source>
</evidence>
<feature type="domain" description="DNA polymerase III beta sliding clamp N-terminal" evidence="10">
    <location>
        <begin position="1"/>
        <end position="118"/>
    </location>
</feature>
<dbReference type="RefSeq" id="WP_012163520.1">
    <property type="nucleotide sequence ID" value="NC_009925.1"/>
</dbReference>
<dbReference type="GO" id="GO:0008408">
    <property type="term" value="F:3'-5' exonuclease activity"/>
    <property type="evidence" value="ECO:0007669"/>
    <property type="project" value="InterPro"/>
</dbReference>
<evidence type="ECO:0000256" key="1">
    <source>
        <dbReference type="ARBA" id="ARBA00004496"/>
    </source>
</evidence>
<comment type="subcellular location">
    <subcellularLocation>
        <location evidence="1 9">Cytoplasm</location>
    </subcellularLocation>
</comment>
<dbReference type="NCBIfam" id="TIGR00663">
    <property type="entry name" value="dnan"/>
    <property type="match status" value="1"/>
</dbReference>
<dbReference type="CDD" id="cd00140">
    <property type="entry name" value="beta_clamp"/>
    <property type="match status" value="1"/>
</dbReference>
<feature type="domain" description="DNA polymerase III beta sliding clamp C-terminal" evidence="12">
    <location>
        <begin position="248"/>
        <end position="368"/>
    </location>
</feature>
<evidence type="ECO:0000256" key="6">
    <source>
        <dbReference type="ARBA" id="ARBA00022705"/>
    </source>
</evidence>
<keyword evidence="7 9" id="KW-0239">DNA-directed DNA polymerase</keyword>
<evidence type="ECO:0000259" key="11">
    <source>
        <dbReference type="Pfam" id="PF02767"/>
    </source>
</evidence>
<dbReference type="EMBL" id="CP000828">
    <property type="protein sequence ID" value="ABW28092.1"/>
    <property type="molecule type" value="Genomic_DNA"/>
</dbReference>
<dbReference type="GO" id="GO:0003677">
    <property type="term" value="F:DNA binding"/>
    <property type="evidence" value="ECO:0007669"/>
    <property type="project" value="UniProtKB-UniRule"/>
</dbReference>
<evidence type="ECO:0000313" key="13">
    <source>
        <dbReference type="EMBL" id="ABW28092.1"/>
    </source>
</evidence>
<comment type="similarity">
    <text evidence="2 9">Belongs to the beta sliding clamp family.</text>
</comment>
<dbReference type="Proteomes" id="UP000000268">
    <property type="component" value="Chromosome"/>
</dbReference>
<accession>B0CDM3</accession>
<dbReference type="InterPro" id="IPR022637">
    <property type="entry name" value="DNA_polIII_beta_cen"/>
</dbReference>
<feature type="domain" description="DNA polymerase III beta sliding clamp central" evidence="11">
    <location>
        <begin position="128"/>
        <end position="244"/>
    </location>
</feature>
<dbReference type="Pfam" id="PF02768">
    <property type="entry name" value="DNA_pol3_beta_3"/>
    <property type="match status" value="1"/>
</dbReference>
<evidence type="ECO:0000256" key="7">
    <source>
        <dbReference type="ARBA" id="ARBA00022932"/>
    </source>
</evidence>
<dbReference type="PANTHER" id="PTHR30478">
    <property type="entry name" value="DNA POLYMERASE III SUBUNIT BETA"/>
    <property type="match status" value="1"/>
</dbReference>
<evidence type="ECO:0000256" key="3">
    <source>
        <dbReference type="ARBA" id="ARBA00022490"/>
    </source>
</evidence>
<dbReference type="AlphaFoldDB" id="B0CDM3"/>
<dbReference type="GO" id="GO:0005737">
    <property type="term" value="C:cytoplasm"/>
    <property type="evidence" value="ECO:0007669"/>
    <property type="project" value="UniProtKB-SubCell"/>
</dbReference>
<dbReference type="InterPro" id="IPR046938">
    <property type="entry name" value="DNA_clamp_sf"/>
</dbReference>
<dbReference type="HOGENOM" id="CLU_038149_2_1_3"/>
<dbReference type="KEGG" id="amr:AM1_3096"/>
<dbReference type="Gene3D" id="3.70.10.10">
    <property type="match status" value="1"/>
</dbReference>
<evidence type="ECO:0000256" key="8">
    <source>
        <dbReference type="ARBA" id="ARBA00023125"/>
    </source>
</evidence>
<protein>
    <recommendedName>
        <fullName evidence="9">Beta sliding clamp</fullName>
    </recommendedName>
</protein>
<keyword evidence="5 9" id="KW-0548">Nucleotidyltransferase</keyword>
<evidence type="ECO:0000259" key="10">
    <source>
        <dbReference type="Pfam" id="PF00712"/>
    </source>
</evidence>
<dbReference type="PIRSF" id="PIRSF000804">
    <property type="entry name" value="DNA_pol_III_b"/>
    <property type="match status" value="1"/>
</dbReference>
<keyword evidence="14" id="KW-1185">Reference proteome</keyword>
<dbReference type="GO" id="GO:0006271">
    <property type="term" value="P:DNA strand elongation involved in DNA replication"/>
    <property type="evidence" value="ECO:0007669"/>
    <property type="project" value="TreeGrafter"/>
</dbReference>
<organism evidence="13 14">
    <name type="scientific">Acaryochloris marina (strain MBIC 11017)</name>
    <dbReference type="NCBI Taxonomy" id="329726"/>
    <lineage>
        <taxon>Bacteria</taxon>
        <taxon>Bacillati</taxon>
        <taxon>Cyanobacteriota</taxon>
        <taxon>Cyanophyceae</taxon>
        <taxon>Acaryochloridales</taxon>
        <taxon>Acaryochloridaceae</taxon>
        <taxon>Acaryochloris</taxon>
    </lineage>
</organism>
<dbReference type="SUPFAM" id="SSF55979">
    <property type="entry name" value="DNA clamp"/>
    <property type="match status" value="3"/>
</dbReference>